<evidence type="ECO:0000256" key="9">
    <source>
        <dbReference type="ARBA" id="ARBA00023136"/>
    </source>
</evidence>
<keyword evidence="7" id="KW-0735">Signal-anchor</keyword>
<dbReference type="Proteomes" id="UP000694861">
    <property type="component" value="Linkage group LG7"/>
</dbReference>
<dbReference type="CDD" id="cd11299">
    <property type="entry name" value="O-FucT_plant"/>
    <property type="match status" value="1"/>
</dbReference>
<sequence length="642" mass="72150">MAKARNMKTSTFTTNPPSPFFHLLPVTPLTTLLFSPKTNRLRHPKLCSKHPLTLSIFYLSLLFSFTFLGISILTLIPFFHNSIPCSTPSPTSSFSSSFLASLSSTVSFNNEDDQPRLSTSAMVPFPAHGAVGNVSEAEREFWQQPNGEGYEPCLDFSLRYRKLSARISKEKRRFLVVVASGGLNQQRNQIVDAVVLARILEAALVVPTLQVNLIWGDESEFSDIFDVAHFKKTLQADVRVVSSLPSTHLMSRQTIENKIPHEVTPQWIHTRFFNQLKREGLLVLKGLDSKLSKNLPPDLQKLRCKVAFHALRFASPVQELGNLLAKRMWIEGPYIALHLRLEKDVWVRTGCLTGLGPEYDDIITKIRESQPEYLTGRVNMSYIQRRLAGLCPLNALEIARFLKALGAPSGARIYSAGGEAFGDSRALQPLVAEFPNLVTKEMLARDGELSPYMNKSSALAAIDYIVSLSSDVFVPSHGGNMGRAMQGHRAYVGHRKFIKPNKRAMLPHFEDASIGDAEFGSIMRELHRKSQGQPEPRGYRRNRDVIAYPVPECMCKHNLKRGGLLVLKGLDSKPSKNLPPDLQKLRCKHLAKRKWIEGPYIALHLWLEKDVWVRTRCLTGLGPEYDDIITKIQESQPEYLTG</sequence>
<keyword evidence="6 14" id="KW-0812">Transmembrane</keyword>
<evidence type="ECO:0000256" key="5">
    <source>
        <dbReference type="ARBA" id="ARBA00022679"/>
    </source>
</evidence>
<evidence type="ECO:0000256" key="8">
    <source>
        <dbReference type="ARBA" id="ARBA00022989"/>
    </source>
</evidence>
<evidence type="ECO:0000313" key="15">
    <source>
        <dbReference type="Proteomes" id="UP000694861"/>
    </source>
</evidence>
<keyword evidence="4" id="KW-0328">Glycosyltransferase</keyword>
<keyword evidence="12" id="KW-0119">Carbohydrate metabolism</keyword>
<evidence type="ECO:0000256" key="3">
    <source>
        <dbReference type="ARBA" id="ARBA00007737"/>
    </source>
</evidence>
<evidence type="ECO:0000256" key="1">
    <source>
        <dbReference type="ARBA" id="ARBA00004606"/>
    </source>
</evidence>
<keyword evidence="8 14" id="KW-1133">Transmembrane helix</keyword>
<comment type="subcellular location">
    <subcellularLocation>
        <location evidence="1">Membrane</location>
        <topology evidence="1">Single-pass type II membrane protein</topology>
    </subcellularLocation>
</comment>
<evidence type="ECO:0000256" key="11">
    <source>
        <dbReference type="ARBA" id="ARBA00023253"/>
    </source>
</evidence>
<evidence type="ECO:0000256" key="6">
    <source>
        <dbReference type="ARBA" id="ARBA00022692"/>
    </source>
</evidence>
<dbReference type="InterPro" id="IPR024709">
    <property type="entry name" value="FucosylTrfase_pln"/>
</dbReference>
<gene>
    <name evidence="16" type="primary">LOC103338222</name>
</gene>
<evidence type="ECO:0000256" key="12">
    <source>
        <dbReference type="ARBA" id="ARBA00023277"/>
    </source>
</evidence>
<proteinExistence type="inferred from homology"/>
<dbReference type="Pfam" id="PF10250">
    <property type="entry name" value="O-FucT"/>
    <property type="match status" value="1"/>
</dbReference>
<evidence type="ECO:0000256" key="2">
    <source>
        <dbReference type="ARBA" id="ARBA00004881"/>
    </source>
</evidence>
<evidence type="ECO:0000313" key="16">
    <source>
        <dbReference type="RefSeq" id="XP_008239627.1"/>
    </source>
</evidence>
<name>A0ABM0PHB5_PRUMU</name>
<comment type="similarity">
    <text evidence="3">Belongs to the glycosyltransferase GT106 family.</text>
</comment>
<organism evidence="15 16">
    <name type="scientific">Prunus mume</name>
    <name type="common">Japanese apricot</name>
    <name type="synonym">Armeniaca mume</name>
    <dbReference type="NCBI Taxonomy" id="102107"/>
    <lineage>
        <taxon>Eukaryota</taxon>
        <taxon>Viridiplantae</taxon>
        <taxon>Streptophyta</taxon>
        <taxon>Embryophyta</taxon>
        <taxon>Tracheophyta</taxon>
        <taxon>Spermatophyta</taxon>
        <taxon>Magnoliopsida</taxon>
        <taxon>eudicotyledons</taxon>
        <taxon>Gunneridae</taxon>
        <taxon>Pentapetalae</taxon>
        <taxon>rosids</taxon>
        <taxon>fabids</taxon>
        <taxon>Rosales</taxon>
        <taxon>Rosaceae</taxon>
        <taxon>Amygdaloideae</taxon>
        <taxon>Amygdaleae</taxon>
        <taxon>Prunus</taxon>
    </lineage>
</organism>
<keyword evidence="10" id="KW-0325">Glycoprotein</keyword>
<dbReference type="InterPro" id="IPR019378">
    <property type="entry name" value="GDP-Fuc_O-FucTrfase"/>
</dbReference>
<evidence type="ECO:0000256" key="14">
    <source>
        <dbReference type="SAM" id="Phobius"/>
    </source>
</evidence>
<evidence type="ECO:0000256" key="13">
    <source>
        <dbReference type="ARBA" id="ARBA00030350"/>
    </source>
</evidence>
<feature type="transmembrane region" description="Helical" evidence="14">
    <location>
        <begin position="56"/>
        <end position="79"/>
    </location>
</feature>
<keyword evidence="9 14" id="KW-0472">Membrane</keyword>
<dbReference type="PANTHER" id="PTHR31741:SF63">
    <property type="entry name" value="O-FUCOSYLTRANSFERASE 37"/>
    <property type="match status" value="1"/>
</dbReference>
<dbReference type="GeneID" id="103338222"/>
<keyword evidence="5" id="KW-0808">Transferase</keyword>
<evidence type="ECO:0000256" key="4">
    <source>
        <dbReference type="ARBA" id="ARBA00022676"/>
    </source>
</evidence>
<comment type="pathway">
    <text evidence="2">Glycan metabolism.</text>
</comment>
<keyword evidence="11" id="KW-0294">Fucose metabolism</keyword>
<evidence type="ECO:0000256" key="10">
    <source>
        <dbReference type="ARBA" id="ARBA00023180"/>
    </source>
</evidence>
<accession>A0ABM0PHB5</accession>
<reference evidence="15" key="1">
    <citation type="journal article" date="2012" name="Nat. Commun.">
        <title>The genome of Prunus mume.</title>
        <authorList>
            <person name="Zhang Q."/>
            <person name="Chen W."/>
            <person name="Sun L."/>
            <person name="Zhao F."/>
            <person name="Huang B."/>
            <person name="Yang W."/>
            <person name="Tao Y."/>
            <person name="Wang J."/>
            <person name="Yuan Z."/>
            <person name="Fan G."/>
            <person name="Xing Z."/>
            <person name="Han C."/>
            <person name="Pan H."/>
            <person name="Zhong X."/>
            <person name="Shi W."/>
            <person name="Liang X."/>
            <person name="Du D."/>
            <person name="Sun F."/>
            <person name="Xu Z."/>
            <person name="Hao R."/>
            <person name="Lv T."/>
            <person name="Lv Y."/>
            <person name="Zheng Z."/>
            <person name="Sun M."/>
            <person name="Luo L."/>
            <person name="Cai M."/>
            <person name="Gao Y."/>
            <person name="Wang J."/>
            <person name="Yin Y."/>
            <person name="Xu X."/>
            <person name="Cheng T."/>
            <person name="Wang J."/>
        </authorList>
    </citation>
    <scope>NUCLEOTIDE SEQUENCE [LARGE SCALE GENOMIC DNA]</scope>
</reference>
<dbReference type="RefSeq" id="XP_008239627.1">
    <property type="nucleotide sequence ID" value="XM_008241405.1"/>
</dbReference>
<reference evidence="16" key="2">
    <citation type="submission" date="2025-08" db="UniProtKB">
        <authorList>
            <consortium name="RefSeq"/>
        </authorList>
    </citation>
    <scope>IDENTIFICATION</scope>
</reference>
<evidence type="ECO:0000256" key="7">
    <source>
        <dbReference type="ARBA" id="ARBA00022968"/>
    </source>
</evidence>
<keyword evidence="15" id="KW-1185">Reference proteome</keyword>
<dbReference type="PANTHER" id="PTHR31741">
    <property type="entry name" value="OS02G0726500 PROTEIN-RELATED"/>
    <property type="match status" value="1"/>
</dbReference>
<protein>
    <recommendedName>
        <fullName evidence="13">O-fucosyltransferase family protein</fullName>
    </recommendedName>
</protein>